<protein>
    <submittedName>
        <fullName evidence="1">Uncharacterized protein</fullName>
    </submittedName>
</protein>
<comment type="caution">
    <text evidence="1">The sequence shown here is derived from an EMBL/GenBank/DDBJ whole genome shotgun (WGS) entry which is preliminary data.</text>
</comment>
<proteinExistence type="predicted"/>
<reference evidence="1" key="1">
    <citation type="journal article" date="2023" name="GigaByte">
        <title>Genome assembly of the bearded iris, Iris pallida Lam.</title>
        <authorList>
            <person name="Bruccoleri R.E."/>
            <person name="Oakeley E.J."/>
            <person name="Faust A.M.E."/>
            <person name="Altorfer M."/>
            <person name="Dessus-Babus S."/>
            <person name="Burckhardt D."/>
            <person name="Oertli M."/>
            <person name="Naumann U."/>
            <person name="Petersen F."/>
            <person name="Wong J."/>
        </authorList>
    </citation>
    <scope>NUCLEOTIDE SEQUENCE</scope>
    <source>
        <strain evidence="1">GSM-AAB239-AS_SAM_17_03QT</strain>
    </source>
</reference>
<name>A0AAX6HBB2_IRIPA</name>
<dbReference type="EMBL" id="JANAVB010010796">
    <property type="protein sequence ID" value="KAJ6838296.1"/>
    <property type="molecule type" value="Genomic_DNA"/>
</dbReference>
<organism evidence="1 2">
    <name type="scientific">Iris pallida</name>
    <name type="common">Sweet iris</name>
    <dbReference type="NCBI Taxonomy" id="29817"/>
    <lineage>
        <taxon>Eukaryota</taxon>
        <taxon>Viridiplantae</taxon>
        <taxon>Streptophyta</taxon>
        <taxon>Embryophyta</taxon>
        <taxon>Tracheophyta</taxon>
        <taxon>Spermatophyta</taxon>
        <taxon>Magnoliopsida</taxon>
        <taxon>Liliopsida</taxon>
        <taxon>Asparagales</taxon>
        <taxon>Iridaceae</taxon>
        <taxon>Iridoideae</taxon>
        <taxon>Irideae</taxon>
        <taxon>Iris</taxon>
    </lineage>
</organism>
<evidence type="ECO:0000313" key="2">
    <source>
        <dbReference type="Proteomes" id="UP001140949"/>
    </source>
</evidence>
<dbReference type="AlphaFoldDB" id="A0AAX6HBB2"/>
<evidence type="ECO:0000313" key="1">
    <source>
        <dbReference type="EMBL" id="KAJ6838296.1"/>
    </source>
</evidence>
<accession>A0AAX6HBB2</accession>
<sequence>MIPTDRLINFFDWMSSCVEVSVLLIGSIETALFPSGTITSW</sequence>
<reference evidence="1" key="2">
    <citation type="submission" date="2023-04" db="EMBL/GenBank/DDBJ databases">
        <authorList>
            <person name="Bruccoleri R.E."/>
            <person name="Oakeley E.J."/>
            <person name="Faust A.-M."/>
            <person name="Dessus-Babus S."/>
            <person name="Altorfer M."/>
            <person name="Burckhardt D."/>
            <person name="Oertli M."/>
            <person name="Naumann U."/>
            <person name="Petersen F."/>
            <person name="Wong J."/>
        </authorList>
    </citation>
    <scope>NUCLEOTIDE SEQUENCE</scope>
    <source>
        <strain evidence="1">GSM-AAB239-AS_SAM_17_03QT</strain>
        <tissue evidence="1">Leaf</tissue>
    </source>
</reference>
<gene>
    <name evidence="1" type="ORF">M6B38_320415</name>
</gene>
<dbReference type="Proteomes" id="UP001140949">
    <property type="component" value="Unassembled WGS sequence"/>
</dbReference>
<keyword evidence="2" id="KW-1185">Reference proteome</keyword>